<evidence type="ECO:0000256" key="6">
    <source>
        <dbReference type="ARBA" id="ARBA00022958"/>
    </source>
</evidence>
<feature type="domain" description="RCK N-terminal" evidence="16">
    <location>
        <begin position="868"/>
        <end position="991"/>
    </location>
</feature>
<evidence type="ECO:0000256" key="10">
    <source>
        <dbReference type="ARBA" id="ARBA00023303"/>
    </source>
</evidence>
<evidence type="ECO:0000256" key="9">
    <source>
        <dbReference type="ARBA" id="ARBA00023136"/>
    </source>
</evidence>
<keyword evidence="9 12" id="KW-0472">Membrane</keyword>
<feature type="transmembrane region" description="Helical" evidence="12">
    <location>
        <begin position="265"/>
        <end position="282"/>
    </location>
</feature>
<proteinExistence type="predicted"/>
<keyword evidence="5" id="KW-0631">Potassium channel</keyword>
<feature type="chain" id="PRO_5025605919" description="Calcium-activated potassium channel BK alpha subunit domain-containing protein" evidence="13">
    <location>
        <begin position="23"/>
        <end position="1266"/>
    </location>
</feature>
<feature type="transmembrane region" description="Helical" evidence="12">
    <location>
        <begin position="330"/>
        <end position="347"/>
    </location>
</feature>
<evidence type="ECO:0000256" key="7">
    <source>
        <dbReference type="ARBA" id="ARBA00022989"/>
    </source>
</evidence>
<dbReference type="Pfam" id="PF00520">
    <property type="entry name" value="Ion_trans"/>
    <property type="match status" value="1"/>
</dbReference>
<evidence type="ECO:0000256" key="5">
    <source>
        <dbReference type="ARBA" id="ARBA00022826"/>
    </source>
</evidence>
<feature type="region of interest" description="Disordered" evidence="11">
    <location>
        <begin position="525"/>
        <end position="559"/>
    </location>
</feature>
<dbReference type="Pfam" id="PF22614">
    <property type="entry name" value="Slo-like_RCK"/>
    <property type="match status" value="2"/>
</dbReference>
<accession>A0A6A3LBD4</accession>
<feature type="domain" description="Ion transport" evidence="14">
    <location>
        <begin position="178"/>
        <end position="370"/>
    </location>
</feature>
<name>A0A6A3LBD4_9STRA</name>
<keyword evidence="13" id="KW-0732">Signal</keyword>
<dbReference type="Proteomes" id="UP000435112">
    <property type="component" value="Unassembled WGS sequence"/>
</dbReference>
<evidence type="ECO:0000313" key="18">
    <source>
        <dbReference type="Proteomes" id="UP000435112"/>
    </source>
</evidence>
<dbReference type="PANTHER" id="PTHR10027">
    <property type="entry name" value="CALCIUM-ACTIVATED POTASSIUM CHANNEL ALPHA CHAIN"/>
    <property type="match status" value="1"/>
</dbReference>
<evidence type="ECO:0000256" key="13">
    <source>
        <dbReference type="SAM" id="SignalP"/>
    </source>
</evidence>
<dbReference type="GO" id="GO:0005267">
    <property type="term" value="F:potassium channel activity"/>
    <property type="evidence" value="ECO:0007669"/>
    <property type="project" value="UniProtKB-KW"/>
</dbReference>
<evidence type="ECO:0000259" key="16">
    <source>
        <dbReference type="Pfam" id="PF22614"/>
    </source>
</evidence>
<dbReference type="InterPro" id="IPR003929">
    <property type="entry name" value="K_chnl_BK_asu"/>
</dbReference>
<feature type="transmembrane region" description="Helical" evidence="12">
    <location>
        <begin position="204"/>
        <end position="225"/>
    </location>
</feature>
<evidence type="ECO:0000256" key="3">
    <source>
        <dbReference type="ARBA" id="ARBA00022538"/>
    </source>
</evidence>
<keyword evidence="3" id="KW-0633">Potassium transport</keyword>
<evidence type="ECO:0000256" key="4">
    <source>
        <dbReference type="ARBA" id="ARBA00022692"/>
    </source>
</evidence>
<evidence type="ECO:0000313" key="17">
    <source>
        <dbReference type="EMBL" id="KAE9016369.1"/>
    </source>
</evidence>
<dbReference type="InterPro" id="IPR003148">
    <property type="entry name" value="RCK_N"/>
</dbReference>
<feature type="transmembrane region" description="Helical" evidence="12">
    <location>
        <begin position="232"/>
        <end position="253"/>
    </location>
</feature>
<feature type="transmembrane region" description="Helical" evidence="12">
    <location>
        <begin position="354"/>
        <end position="372"/>
    </location>
</feature>
<keyword evidence="7 12" id="KW-1133">Transmembrane helix</keyword>
<comment type="caution">
    <text evidence="17">The sequence shown here is derived from an EMBL/GenBank/DDBJ whole genome shotgun (WGS) entry which is preliminary data.</text>
</comment>
<protein>
    <recommendedName>
        <fullName evidence="19">Calcium-activated potassium channel BK alpha subunit domain-containing protein</fullName>
    </recommendedName>
</protein>
<dbReference type="OrthoDB" id="69720at2759"/>
<gene>
    <name evidence="17" type="ORF">PR002_g13676</name>
</gene>
<feature type="region of interest" description="Disordered" evidence="11">
    <location>
        <begin position="69"/>
        <end position="104"/>
    </location>
</feature>
<keyword evidence="6" id="KW-0630">Potassium</keyword>
<evidence type="ECO:0000256" key="2">
    <source>
        <dbReference type="ARBA" id="ARBA00022448"/>
    </source>
</evidence>
<dbReference type="Pfam" id="PF03493">
    <property type="entry name" value="BK_channel_a"/>
    <property type="match status" value="1"/>
</dbReference>
<dbReference type="EMBL" id="QXFU01000915">
    <property type="protein sequence ID" value="KAE9016369.1"/>
    <property type="molecule type" value="Genomic_DNA"/>
</dbReference>
<evidence type="ECO:0008006" key="19">
    <source>
        <dbReference type="Google" id="ProtNLM"/>
    </source>
</evidence>
<comment type="subcellular location">
    <subcellularLocation>
        <location evidence="1">Membrane</location>
        <topology evidence="1">Multi-pass membrane protein</topology>
    </subcellularLocation>
</comment>
<dbReference type="Gene3D" id="3.40.50.720">
    <property type="entry name" value="NAD(P)-binding Rossmann-like Domain"/>
    <property type="match status" value="2"/>
</dbReference>
<keyword evidence="8" id="KW-0406">Ion transport</keyword>
<keyword evidence="10" id="KW-0407">Ion channel</keyword>
<keyword evidence="2" id="KW-0813">Transport</keyword>
<evidence type="ECO:0000259" key="15">
    <source>
        <dbReference type="Pfam" id="PF03493"/>
    </source>
</evidence>
<evidence type="ECO:0000259" key="14">
    <source>
        <dbReference type="Pfam" id="PF00520"/>
    </source>
</evidence>
<dbReference type="AlphaFoldDB" id="A0A6A3LBD4"/>
<evidence type="ECO:0000256" key="11">
    <source>
        <dbReference type="SAM" id="MobiDB-lite"/>
    </source>
</evidence>
<evidence type="ECO:0000256" key="8">
    <source>
        <dbReference type="ARBA" id="ARBA00023065"/>
    </source>
</evidence>
<feature type="transmembrane region" description="Helical" evidence="12">
    <location>
        <begin position="294"/>
        <end position="315"/>
    </location>
</feature>
<dbReference type="PRINTS" id="PR00169">
    <property type="entry name" value="KCHANNEL"/>
</dbReference>
<feature type="compositionally biased region" description="Polar residues" evidence="11">
    <location>
        <begin position="87"/>
        <end position="98"/>
    </location>
</feature>
<reference evidence="17 18" key="1">
    <citation type="submission" date="2018-09" db="EMBL/GenBank/DDBJ databases">
        <title>Genomic investigation of the strawberry pathogen Phytophthora fragariae indicates pathogenicity is determined by transcriptional variation in three key races.</title>
        <authorList>
            <person name="Adams T.M."/>
            <person name="Armitage A.D."/>
            <person name="Sobczyk M.K."/>
            <person name="Bates H.J."/>
            <person name="Dunwell J.M."/>
            <person name="Nellist C.F."/>
            <person name="Harrison R.J."/>
        </authorList>
    </citation>
    <scope>NUCLEOTIDE SEQUENCE [LARGE SCALE GENOMIC DNA]</scope>
    <source>
        <strain evidence="17 18">SCRP324</strain>
    </source>
</reference>
<dbReference type="InterPro" id="IPR005821">
    <property type="entry name" value="Ion_trans_dom"/>
</dbReference>
<dbReference type="PANTHER" id="PTHR10027:SF10">
    <property type="entry name" value="SLOWPOKE 2, ISOFORM D"/>
    <property type="match status" value="1"/>
</dbReference>
<dbReference type="Gene3D" id="1.10.287.70">
    <property type="match status" value="1"/>
</dbReference>
<dbReference type="GO" id="GO:0016020">
    <property type="term" value="C:membrane"/>
    <property type="evidence" value="ECO:0007669"/>
    <property type="project" value="UniProtKB-SubCell"/>
</dbReference>
<dbReference type="InterPro" id="IPR047871">
    <property type="entry name" value="K_chnl_Slo-like"/>
</dbReference>
<dbReference type="InterPro" id="IPR027359">
    <property type="entry name" value="Volt_channel_dom_sf"/>
</dbReference>
<dbReference type="Gene3D" id="1.20.120.350">
    <property type="entry name" value="Voltage-gated potassium channels. Chain C"/>
    <property type="match status" value="1"/>
</dbReference>
<evidence type="ECO:0000256" key="1">
    <source>
        <dbReference type="ARBA" id="ARBA00004141"/>
    </source>
</evidence>
<keyword evidence="4 12" id="KW-0812">Transmembrane</keyword>
<feature type="domain" description="RCK N-terminal" evidence="16">
    <location>
        <begin position="403"/>
        <end position="514"/>
    </location>
</feature>
<evidence type="ECO:0000256" key="12">
    <source>
        <dbReference type="SAM" id="Phobius"/>
    </source>
</evidence>
<feature type="signal peptide" evidence="13">
    <location>
        <begin position="1"/>
        <end position="22"/>
    </location>
</feature>
<sequence>MRVSFMFLVLLVAATVVASTNAVQVNNAAVDSNPSTGRYLKGSKKLVEEDVEDEERGIPSYAQLKAFFPKTPEQDRRQASQVDPDVQGQTPGIPQSQHVDSHRQTDSSVAHNQLYFELLMVGYDGMETEYRELRRRRSSLRHPVLAKIGDLHVWTLKERLQAFLDGPAGVTIEGVNVLLSLVLVAVAIADTYYDPALGHDSDTYQIFEVVCTALFAADYVMHLYAAQNRLSYFISPVGIVDFITIVPTLLTLAIKRLTLNSVLPILRIARIFRILAVLRLYRVMQSHRGFEYRLSVLIFLLLSLILVAAGVFQILEESYYTDQGLDPLEFHQAMYFVFVTLSTVGYGDISPHTTAGQFFVIFIIVVVVTVIPREITRLIELSALQHDYTHSYSLRRRSIHNGGHVVVTGHVRLENASAFLKEFYRPRQGRVNMDVVFLADHVPSSGLHALLLNVRYRRRTTYLKGNLLHDRDAKRAHIAEAAAVFILANKSDPRQVEATDALSILQALAIDKFRVRACKEYQQQFEQRPGGDNDGENGSSYCNDDGYSMSNEEDEDKQRLQEAHSRSIRCFTEILSLKQARGLRTITGVEVALNTSQLRTAILARNVVCPGATALLLNLIYSPTERHLMEARRSRTPWVAEYAGGLQNLLFPVLLPACFDGVLFEHAAETMYLHFHVMLIALYDRSAMQRGEKSIRLCPFGERLEKNDLVFVIAPSSSIAKQAIDSLREVECYRNLPPENASFSYPMPPVHGPVVPGNDSSRGESAPVLVFSSDSVLDRQSMNNDVGPIALDVHAFSDSQSEAVDALAFSPTTIASSDASTVTSSEFSSPPGVQNRQRLGFRRRVNNKPLPCSTSSSLDSATRQKLLDHILICGPFDQGHQLANYLNELYTHETSLGTELRPNVVLLVKTLPSAEEIEALPCALPTNVFIERGMSENVEDLLRVRAYEARCVLLLPGVWDADSVDFTSDDFCSHLDDYQVIMSTLALRTMEELYREHLQQQPAETRSMRSRLSLDGCSVVRSHSSIKFFAYKSHAGIRAPEDTHSTRSDDEEDSIAAVSDVPRNEYENERLHDHRRRRWGPLKRLQFNRRPSSAPVDYLSSPCFSPTYAAGEVFVDCVLDTLLCQSFFNPYVVDLVRALAGDYYSDETRSSPHATFKASMMRYVSSVDGSDDGRQKGGANTVNPCPMLRVATISRELEGASFAEVFSRALSQQVMVLSVYRRAQAGSRGNALPYVATCPESPFDCVVERGDQLHVLTKVHGPVSIR</sequence>
<organism evidence="17 18">
    <name type="scientific">Phytophthora rubi</name>
    <dbReference type="NCBI Taxonomy" id="129364"/>
    <lineage>
        <taxon>Eukaryota</taxon>
        <taxon>Sar</taxon>
        <taxon>Stramenopiles</taxon>
        <taxon>Oomycota</taxon>
        <taxon>Peronosporomycetes</taxon>
        <taxon>Peronosporales</taxon>
        <taxon>Peronosporaceae</taxon>
        <taxon>Phytophthora</taxon>
    </lineage>
</organism>
<dbReference type="SUPFAM" id="SSF81324">
    <property type="entry name" value="Voltage-gated potassium channels"/>
    <property type="match status" value="1"/>
</dbReference>
<feature type="domain" description="Calcium-activated potassium channel BK alpha subunit" evidence="15">
    <location>
        <begin position="596"/>
        <end position="682"/>
    </location>
</feature>